<sequence>MEIIKPTQYLGIWMDYSVAHLMEYTRDSMETEMMESNISHENRDETLNRSESLLYNNEQQKQRHFYDELRDIIKKYDEVILFGPTDAKVELLNILEKDSHFDKINISIEESDKMSENQQHAFVKSFFLKIYSYEKAS</sequence>
<dbReference type="Gene3D" id="3.30.420.60">
    <property type="entry name" value="eRF1 domain 2"/>
    <property type="match status" value="1"/>
</dbReference>
<comment type="caution">
    <text evidence="1">The sequence shown here is derived from an EMBL/GenBank/DDBJ whole genome shotgun (WGS) entry which is preliminary data.</text>
</comment>
<dbReference type="EMBL" id="JAYFUL010000055">
    <property type="protein sequence ID" value="MEA5260455.1"/>
    <property type="molecule type" value="Genomic_DNA"/>
</dbReference>
<protein>
    <submittedName>
        <fullName evidence="1">Uncharacterized protein</fullName>
    </submittedName>
</protein>
<evidence type="ECO:0000313" key="2">
    <source>
        <dbReference type="Proteomes" id="UP001304671"/>
    </source>
</evidence>
<proteinExistence type="predicted"/>
<dbReference type="Proteomes" id="UP001304671">
    <property type="component" value="Unassembled WGS sequence"/>
</dbReference>
<dbReference type="RefSeq" id="WP_323252992.1">
    <property type="nucleotide sequence ID" value="NZ_JAYFUL010000055.1"/>
</dbReference>
<evidence type="ECO:0000313" key="1">
    <source>
        <dbReference type="EMBL" id="MEA5260455.1"/>
    </source>
</evidence>
<accession>A0ABU5QUS3</accession>
<dbReference type="InterPro" id="IPR042226">
    <property type="entry name" value="eFR1_2_sf"/>
</dbReference>
<organism evidence="1 2">
    <name type="scientific">Arcicella aquatica</name>
    <dbReference type="NCBI Taxonomy" id="217141"/>
    <lineage>
        <taxon>Bacteria</taxon>
        <taxon>Pseudomonadati</taxon>
        <taxon>Bacteroidota</taxon>
        <taxon>Cytophagia</taxon>
        <taxon>Cytophagales</taxon>
        <taxon>Flectobacillaceae</taxon>
        <taxon>Arcicella</taxon>
    </lineage>
</organism>
<dbReference type="SUPFAM" id="SSF53137">
    <property type="entry name" value="Translational machinery components"/>
    <property type="match status" value="1"/>
</dbReference>
<reference evidence="1 2" key="1">
    <citation type="submission" date="2023-12" db="EMBL/GenBank/DDBJ databases">
        <title>Novel species of the genus Arcicella isolated from rivers.</title>
        <authorList>
            <person name="Lu H."/>
        </authorList>
    </citation>
    <scope>NUCLEOTIDE SEQUENCE [LARGE SCALE GENOMIC DNA]</scope>
    <source>
        <strain evidence="1 2">LMG 21963</strain>
    </source>
</reference>
<name>A0ABU5QUS3_9BACT</name>
<gene>
    <name evidence="1" type="ORF">VB264_21845</name>
</gene>
<keyword evidence="2" id="KW-1185">Reference proteome</keyword>